<name>A0ACA9MCX9_9GLOM</name>
<evidence type="ECO:0000313" key="2">
    <source>
        <dbReference type="Proteomes" id="UP000789920"/>
    </source>
</evidence>
<comment type="caution">
    <text evidence="1">The sequence shown here is derived from an EMBL/GenBank/DDBJ whole genome shotgun (WGS) entry which is preliminary data.</text>
</comment>
<proteinExistence type="predicted"/>
<dbReference type="EMBL" id="CAJVQC010007478">
    <property type="protein sequence ID" value="CAG8579774.1"/>
    <property type="molecule type" value="Genomic_DNA"/>
</dbReference>
<reference evidence="1" key="1">
    <citation type="submission" date="2021-06" db="EMBL/GenBank/DDBJ databases">
        <authorList>
            <person name="Kallberg Y."/>
            <person name="Tangrot J."/>
            <person name="Rosling A."/>
        </authorList>
    </citation>
    <scope>NUCLEOTIDE SEQUENCE</scope>
    <source>
        <strain evidence="1">MA461A</strain>
    </source>
</reference>
<sequence>MFAQPHIRHLNSGLWPAYSELELELVTWVKNLHSNLKAVSHSMIQAKIASLANRFEYYETSDNVYNNEEVFEEPNFVVQQDQAPFITFNENQEYNEFESYYILQEAGNYINW</sequence>
<organism evidence="1 2">
    <name type="scientific">Racocetra persica</name>
    <dbReference type="NCBI Taxonomy" id="160502"/>
    <lineage>
        <taxon>Eukaryota</taxon>
        <taxon>Fungi</taxon>
        <taxon>Fungi incertae sedis</taxon>
        <taxon>Mucoromycota</taxon>
        <taxon>Glomeromycotina</taxon>
        <taxon>Glomeromycetes</taxon>
        <taxon>Diversisporales</taxon>
        <taxon>Gigasporaceae</taxon>
        <taxon>Racocetra</taxon>
    </lineage>
</organism>
<evidence type="ECO:0000313" key="1">
    <source>
        <dbReference type="EMBL" id="CAG8579774.1"/>
    </source>
</evidence>
<dbReference type="Proteomes" id="UP000789920">
    <property type="component" value="Unassembled WGS sequence"/>
</dbReference>
<accession>A0ACA9MCX9</accession>
<protein>
    <submittedName>
        <fullName evidence="1">22859_t:CDS:1</fullName>
    </submittedName>
</protein>
<keyword evidence="2" id="KW-1185">Reference proteome</keyword>
<gene>
    <name evidence="1" type="ORF">RPERSI_LOCUS5094</name>
</gene>